<dbReference type="Gene3D" id="3.40.50.300">
    <property type="entry name" value="P-loop containing nucleotide triphosphate hydrolases"/>
    <property type="match status" value="1"/>
</dbReference>
<proteinExistence type="predicted"/>
<evidence type="ECO:0000313" key="1">
    <source>
        <dbReference type="EMBL" id="MBL7256224.1"/>
    </source>
</evidence>
<comment type="caution">
    <text evidence="1">The sequence shown here is derived from an EMBL/GenBank/DDBJ whole genome shotgun (WGS) entry which is preliminary data.</text>
</comment>
<dbReference type="InterPro" id="IPR027417">
    <property type="entry name" value="P-loop_NTPase"/>
</dbReference>
<dbReference type="CDD" id="cd18785">
    <property type="entry name" value="SF2_C"/>
    <property type="match status" value="1"/>
</dbReference>
<evidence type="ECO:0008006" key="3">
    <source>
        <dbReference type="Google" id="ProtNLM"/>
    </source>
</evidence>
<keyword evidence="2" id="KW-1185">Reference proteome</keyword>
<organism evidence="1 2">
    <name type="scientific">Paractinoplanes lichenicola</name>
    <dbReference type="NCBI Taxonomy" id="2802976"/>
    <lineage>
        <taxon>Bacteria</taxon>
        <taxon>Bacillati</taxon>
        <taxon>Actinomycetota</taxon>
        <taxon>Actinomycetes</taxon>
        <taxon>Micromonosporales</taxon>
        <taxon>Micromonosporaceae</taxon>
        <taxon>Paractinoplanes</taxon>
    </lineage>
</organism>
<evidence type="ECO:0000313" key="2">
    <source>
        <dbReference type="Proteomes" id="UP000598996"/>
    </source>
</evidence>
<gene>
    <name evidence="1" type="ORF">JKJ07_18155</name>
</gene>
<sequence length="193" mass="20648">MSDRVLFVHDTSFRLTEGNLTQAAVHRALVADDARNGRIVADVAAALDRGRNCLVLTRWVAHVAILAAQLTTRGHHALSLRGGMGAADRNAATDRLARVAAGDGLLAVGTTSFVGLDFDAPALDTLFLAGPIAFEGLLVQCARRVLRPAPGKHVCEVHDYHDPAIPNLAAALRCRRSGYRALGFREVASRDPR</sequence>
<dbReference type="SUPFAM" id="SSF52540">
    <property type="entry name" value="P-loop containing nucleoside triphosphate hydrolases"/>
    <property type="match status" value="1"/>
</dbReference>
<reference evidence="1 2" key="1">
    <citation type="submission" date="2021-01" db="EMBL/GenBank/DDBJ databases">
        <title>Actinoplanes sp. nov. LDG1-01 isolated from lichen.</title>
        <authorList>
            <person name="Saeng-In P."/>
            <person name="Phongsopitanun W."/>
            <person name="Kanchanasin P."/>
            <person name="Yuki M."/>
            <person name="Kudo T."/>
            <person name="Ohkuma M."/>
            <person name="Tanasupawat S."/>
        </authorList>
    </citation>
    <scope>NUCLEOTIDE SEQUENCE [LARGE SCALE GENOMIC DNA]</scope>
    <source>
        <strain evidence="1 2">LDG1-01</strain>
    </source>
</reference>
<dbReference type="Proteomes" id="UP000598996">
    <property type="component" value="Unassembled WGS sequence"/>
</dbReference>
<protein>
    <recommendedName>
        <fullName evidence="3">Helicase</fullName>
    </recommendedName>
</protein>
<dbReference type="EMBL" id="JAENHO010000005">
    <property type="protein sequence ID" value="MBL7256224.1"/>
    <property type="molecule type" value="Genomic_DNA"/>
</dbReference>
<dbReference type="RefSeq" id="WP_202992776.1">
    <property type="nucleotide sequence ID" value="NZ_JAENHO010000005.1"/>
</dbReference>
<accession>A0ABS1VNB3</accession>
<name>A0ABS1VNB3_9ACTN</name>